<proteinExistence type="predicted"/>
<protein>
    <submittedName>
        <fullName evidence="2">Uncharacterized protein</fullName>
    </submittedName>
</protein>
<evidence type="ECO:0000313" key="2">
    <source>
        <dbReference type="EMBL" id="KKM25323.1"/>
    </source>
</evidence>
<comment type="caution">
    <text evidence="2">The sequence shown here is derived from an EMBL/GenBank/DDBJ whole genome shotgun (WGS) entry which is preliminary data.</text>
</comment>
<gene>
    <name evidence="2" type="ORF">LCGC14_1596150</name>
</gene>
<dbReference type="AlphaFoldDB" id="A0A0F9KT59"/>
<keyword evidence="1" id="KW-1133">Transmembrane helix</keyword>
<organism evidence="2">
    <name type="scientific">marine sediment metagenome</name>
    <dbReference type="NCBI Taxonomy" id="412755"/>
    <lineage>
        <taxon>unclassified sequences</taxon>
        <taxon>metagenomes</taxon>
        <taxon>ecological metagenomes</taxon>
    </lineage>
</organism>
<accession>A0A0F9KT59</accession>
<evidence type="ECO:0000256" key="1">
    <source>
        <dbReference type="SAM" id="Phobius"/>
    </source>
</evidence>
<name>A0A0F9KT59_9ZZZZ</name>
<keyword evidence="1" id="KW-0472">Membrane</keyword>
<reference evidence="2" key="1">
    <citation type="journal article" date="2015" name="Nature">
        <title>Complex archaea that bridge the gap between prokaryotes and eukaryotes.</title>
        <authorList>
            <person name="Spang A."/>
            <person name="Saw J.H."/>
            <person name="Jorgensen S.L."/>
            <person name="Zaremba-Niedzwiedzka K."/>
            <person name="Martijn J."/>
            <person name="Lind A.E."/>
            <person name="van Eijk R."/>
            <person name="Schleper C."/>
            <person name="Guy L."/>
            <person name="Ettema T.J."/>
        </authorList>
    </citation>
    <scope>NUCLEOTIDE SEQUENCE</scope>
</reference>
<feature type="transmembrane region" description="Helical" evidence="1">
    <location>
        <begin position="12"/>
        <end position="36"/>
    </location>
</feature>
<sequence>MDKEHEKRKWRDVGIAMLWFGIGGIFTLGFLVVQAVL</sequence>
<keyword evidence="1" id="KW-0812">Transmembrane</keyword>
<dbReference type="EMBL" id="LAZR01012741">
    <property type="protein sequence ID" value="KKM25323.1"/>
    <property type="molecule type" value="Genomic_DNA"/>
</dbReference>